<dbReference type="EMBL" id="CP015405">
    <property type="protein sequence ID" value="ANU74976.1"/>
    <property type="molecule type" value="Genomic_DNA"/>
</dbReference>
<gene>
    <name evidence="5" type="ORF">A4V09_03890</name>
</gene>
<dbReference type="SUPFAM" id="SSF46785">
    <property type="entry name" value="Winged helix' DNA-binding domain"/>
    <property type="match status" value="1"/>
</dbReference>
<proteinExistence type="inferred from homology"/>
<dbReference type="Gene3D" id="1.10.4040.10">
    <property type="entry name" value="Penicillinase repressor domain"/>
    <property type="match status" value="1"/>
</dbReference>
<dbReference type="GO" id="GO:0003677">
    <property type="term" value="F:DNA binding"/>
    <property type="evidence" value="ECO:0007669"/>
    <property type="project" value="UniProtKB-KW"/>
</dbReference>
<evidence type="ECO:0000256" key="1">
    <source>
        <dbReference type="ARBA" id="ARBA00011046"/>
    </source>
</evidence>
<dbReference type="InterPro" id="IPR005650">
    <property type="entry name" value="BlaI_family"/>
</dbReference>
<evidence type="ECO:0000313" key="5">
    <source>
        <dbReference type="EMBL" id="ANU74976.1"/>
    </source>
</evidence>
<evidence type="ECO:0000256" key="4">
    <source>
        <dbReference type="ARBA" id="ARBA00023163"/>
    </source>
</evidence>
<keyword evidence="3" id="KW-0238">DNA-binding</keyword>
<dbReference type="KEGG" id="byl:A4V09_03890"/>
<evidence type="ECO:0000313" key="6">
    <source>
        <dbReference type="Proteomes" id="UP000092574"/>
    </source>
</evidence>
<sequence>MTVKLFDSELKVMDLLWEKGEISAREIAMCLKEQVGWSKTTTYTVIKKCIDKGAIERIEPNFICRPLVTIEETREFETQELIDKMYDGSPDLLVASILGSRKLKREDIERLKKLVEDLR</sequence>
<keyword evidence="2" id="KW-0805">Transcription regulation</keyword>
<keyword evidence="6" id="KW-1185">Reference proteome</keyword>
<dbReference type="Gene3D" id="1.10.10.10">
    <property type="entry name" value="Winged helix-like DNA-binding domain superfamily/Winged helix DNA-binding domain"/>
    <property type="match status" value="1"/>
</dbReference>
<dbReference type="Proteomes" id="UP000092574">
    <property type="component" value="Chromosome"/>
</dbReference>
<dbReference type="InterPro" id="IPR036390">
    <property type="entry name" value="WH_DNA-bd_sf"/>
</dbReference>
<keyword evidence="4" id="KW-0804">Transcription</keyword>
<organism evidence="5 6">
    <name type="scientific">Blautia pseudococcoides</name>
    <dbReference type="NCBI Taxonomy" id="1796616"/>
    <lineage>
        <taxon>Bacteria</taxon>
        <taxon>Bacillati</taxon>
        <taxon>Bacillota</taxon>
        <taxon>Clostridia</taxon>
        <taxon>Lachnospirales</taxon>
        <taxon>Lachnospiraceae</taxon>
        <taxon>Blautia</taxon>
    </lineage>
</organism>
<comment type="similarity">
    <text evidence="1">Belongs to the BlaI transcriptional regulatory family.</text>
</comment>
<dbReference type="PIRSF" id="PIRSF019455">
    <property type="entry name" value="CopR_AtkY"/>
    <property type="match status" value="1"/>
</dbReference>
<dbReference type="RefSeq" id="WP_065541196.1">
    <property type="nucleotide sequence ID" value="NZ_CP015405.2"/>
</dbReference>
<reference evidence="5" key="1">
    <citation type="submission" date="2017-04" db="EMBL/GenBank/DDBJ databases">
        <title>Complete Genome Sequences of Twelve Strains of a Stable Defined Moderately Diverse Mouse Microbiota 2 (sDMDMm2).</title>
        <authorList>
            <person name="Uchimura Y."/>
            <person name="Wyss M."/>
            <person name="Brugiroux S."/>
            <person name="Limenitakis J.P."/>
            <person name="Stecher B."/>
            <person name="McCoy K.D."/>
            <person name="Macpherson A.J."/>
        </authorList>
    </citation>
    <scope>NUCLEOTIDE SEQUENCE</scope>
    <source>
        <strain evidence="5">YL58</strain>
    </source>
</reference>
<name>A0A1C7I5U1_9FIRM</name>
<accession>A0A1C7I5U1</accession>
<dbReference type="InterPro" id="IPR036388">
    <property type="entry name" value="WH-like_DNA-bd_sf"/>
</dbReference>
<dbReference type="Pfam" id="PF03965">
    <property type="entry name" value="Penicillinase_R"/>
    <property type="match status" value="1"/>
</dbReference>
<evidence type="ECO:0000256" key="3">
    <source>
        <dbReference type="ARBA" id="ARBA00023125"/>
    </source>
</evidence>
<dbReference type="STRING" id="1796616.A4V09_03890"/>
<dbReference type="OrthoDB" id="9795583at2"/>
<evidence type="ECO:0000256" key="2">
    <source>
        <dbReference type="ARBA" id="ARBA00023015"/>
    </source>
</evidence>
<dbReference type="AlphaFoldDB" id="A0A1C7I5U1"/>
<dbReference type="GO" id="GO:0045892">
    <property type="term" value="P:negative regulation of DNA-templated transcription"/>
    <property type="evidence" value="ECO:0007669"/>
    <property type="project" value="InterPro"/>
</dbReference>
<protein>
    <submittedName>
        <fullName evidence="5">BlaI family transcriptional regulator</fullName>
    </submittedName>
</protein>